<evidence type="ECO:0000313" key="3">
    <source>
        <dbReference type="Proteomes" id="UP001642360"/>
    </source>
</evidence>
<evidence type="ECO:0000256" key="1">
    <source>
        <dbReference type="SAM" id="MobiDB-lite"/>
    </source>
</evidence>
<evidence type="ECO:0000313" key="2">
    <source>
        <dbReference type="EMBL" id="CAK9155608.1"/>
    </source>
</evidence>
<accession>A0ABC8SKM5</accession>
<proteinExistence type="predicted"/>
<organism evidence="2 3">
    <name type="scientific">Ilex paraguariensis</name>
    <name type="common">yerba mate</name>
    <dbReference type="NCBI Taxonomy" id="185542"/>
    <lineage>
        <taxon>Eukaryota</taxon>
        <taxon>Viridiplantae</taxon>
        <taxon>Streptophyta</taxon>
        <taxon>Embryophyta</taxon>
        <taxon>Tracheophyta</taxon>
        <taxon>Spermatophyta</taxon>
        <taxon>Magnoliopsida</taxon>
        <taxon>eudicotyledons</taxon>
        <taxon>Gunneridae</taxon>
        <taxon>Pentapetalae</taxon>
        <taxon>asterids</taxon>
        <taxon>campanulids</taxon>
        <taxon>Aquifoliales</taxon>
        <taxon>Aquifoliaceae</taxon>
        <taxon>Ilex</taxon>
    </lineage>
</organism>
<feature type="compositionally biased region" description="Basic residues" evidence="1">
    <location>
        <begin position="45"/>
        <end position="57"/>
    </location>
</feature>
<comment type="caution">
    <text evidence="2">The sequence shown here is derived from an EMBL/GenBank/DDBJ whole genome shotgun (WGS) entry which is preliminary data.</text>
</comment>
<dbReference type="AlphaFoldDB" id="A0ABC8SKM5"/>
<sequence>MHTICYKTEKNTIATKSKTRCCIPIAKAKRKNHISKMHTVGKKMLHPHHQSKTKKPHFQNGLKQKQRTLHTKQSVHLHHPEQCSIIKIMTQQTSTNTIATKHLVDSPQSAIKPETVVEKARLKSFRQLHIVEV</sequence>
<gene>
    <name evidence="2" type="ORF">ILEXP_LOCUS24020</name>
</gene>
<feature type="region of interest" description="Disordered" evidence="1">
    <location>
        <begin position="45"/>
        <end position="64"/>
    </location>
</feature>
<dbReference type="EMBL" id="CAUOFW020002724">
    <property type="protein sequence ID" value="CAK9155608.1"/>
    <property type="molecule type" value="Genomic_DNA"/>
</dbReference>
<dbReference type="Proteomes" id="UP001642360">
    <property type="component" value="Unassembled WGS sequence"/>
</dbReference>
<keyword evidence="3" id="KW-1185">Reference proteome</keyword>
<name>A0ABC8SKM5_9AQUA</name>
<protein>
    <submittedName>
        <fullName evidence="2">Uncharacterized protein</fullName>
    </submittedName>
</protein>
<reference evidence="2 3" key="1">
    <citation type="submission" date="2024-02" db="EMBL/GenBank/DDBJ databases">
        <authorList>
            <person name="Vignale AGUSTIN F."/>
            <person name="Sosa J E."/>
            <person name="Modenutti C."/>
        </authorList>
    </citation>
    <scope>NUCLEOTIDE SEQUENCE [LARGE SCALE GENOMIC DNA]</scope>
</reference>